<evidence type="ECO:0000256" key="6">
    <source>
        <dbReference type="ARBA" id="ARBA00023152"/>
    </source>
</evidence>
<keyword evidence="6 9" id="KW-0324">Glycolysis</keyword>
<evidence type="ECO:0000256" key="4">
    <source>
        <dbReference type="ARBA" id="ARBA00022432"/>
    </source>
</evidence>
<protein>
    <recommendedName>
        <fullName evidence="3 9">Glucose-6-phosphate isomerase</fullName>
        <ecNumber evidence="3 9">5.3.1.9</ecNumber>
    </recommendedName>
</protein>
<dbReference type="Proteomes" id="UP001337580">
    <property type="component" value="Chromosome"/>
</dbReference>
<evidence type="ECO:0000313" key="10">
    <source>
        <dbReference type="EMBL" id="BED92065.1"/>
    </source>
</evidence>
<dbReference type="AlphaFoldDB" id="A0AA48IH15"/>
<dbReference type="SUPFAM" id="SSF53697">
    <property type="entry name" value="SIS domain"/>
    <property type="match status" value="1"/>
</dbReference>
<dbReference type="GO" id="GO:0006094">
    <property type="term" value="P:gluconeogenesis"/>
    <property type="evidence" value="ECO:0007669"/>
    <property type="project" value="UniProtKB-KW"/>
</dbReference>
<dbReference type="InterPro" id="IPR046348">
    <property type="entry name" value="SIS_dom_sf"/>
</dbReference>
<dbReference type="CDD" id="cd05015">
    <property type="entry name" value="SIS_PGI_1"/>
    <property type="match status" value="1"/>
</dbReference>
<dbReference type="GO" id="GO:0048029">
    <property type="term" value="F:monosaccharide binding"/>
    <property type="evidence" value="ECO:0007669"/>
    <property type="project" value="TreeGrafter"/>
</dbReference>
<evidence type="ECO:0000256" key="9">
    <source>
        <dbReference type="RuleBase" id="RU000612"/>
    </source>
</evidence>
<dbReference type="PROSITE" id="PS00174">
    <property type="entry name" value="P_GLUCOSE_ISOMERASE_2"/>
    <property type="match status" value="1"/>
</dbReference>
<dbReference type="EC" id="5.3.1.9" evidence="3 9"/>
<evidence type="ECO:0000256" key="3">
    <source>
        <dbReference type="ARBA" id="ARBA00011952"/>
    </source>
</evidence>
<reference evidence="10" key="1">
    <citation type="journal article" date="2023" name="ISME J.">
        <title>Emergence of putative energy parasites within Clostridia revealed by genome analysis of a novel endosymbiotic clade.</title>
        <authorList>
            <person name="Takahashi K."/>
            <person name="Kuwahara H."/>
            <person name="Horikawa Y."/>
            <person name="Izawa K."/>
            <person name="Kato D."/>
            <person name="Inagaki T."/>
            <person name="Yuki M."/>
            <person name="Ohkuma M."/>
            <person name="Hongoh Y."/>
        </authorList>
    </citation>
    <scope>NUCLEOTIDE SEQUENCE</scope>
    <source>
        <strain evidence="10">CfP3-15</strain>
    </source>
</reference>
<accession>A0AA48IH15</accession>
<dbReference type="InterPro" id="IPR035482">
    <property type="entry name" value="SIS_PGI_2"/>
</dbReference>
<dbReference type="GO" id="GO:0004347">
    <property type="term" value="F:glucose-6-phosphate isomerase activity"/>
    <property type="evidence" value="ECO:0007669"/>
    <property type="project" value="UniProtKB-EC"/>
</dbReference>
<evidence type="ECO:0000256" key="5">
    <source>
        <dbReference type="ARBA" id="ARBA00022490"/>
    </source>
</evidence>
<dbReference type="InterPro" id="IPR035476">
    <property type="entry name" value="SIS_PGI_1"/>
</dbReference>
<dbReference type="Pfam" id="PF00342">
    <property type="entry name" value="PGI"/>
    <property type="match status" value="1"/>
</dbReference>
<dbReference type="InterPro" id="IPR001672">
    <property type="entry name" value="G6P_Isomerase"/>
</dbReference>
<dbReference type="PANTHER" id="PTHR11469:SF1">
    <property type="entry name" value="GLUCOSE-6-PHOSPHATE ISOMERASE"/>
    <property type="match status" value="1"/>
</dbReference>
<comment type="similarity">
    <text evidence="2 9">Belongs to the GPI family.</text>
</comment>
<dbReference type="PROSITE" id="PS51463">
    <property type="entry name" value="P_GLUCOSE_ISOMERASE_3"/>
    <property type="match status" value="1"/>
</dbReference>
<dbReference type="CDD" id="cd05016">
    <property type="entry name" value="SIS_PGI_2"/>
    <property type="match status" value="1"/>
</dbReference>
<dbReference type="GO" id="GO:0005829">
    <property type="term" value="C:cytosol"/>
    <property type="evidence" value="ECO:0007669"/>
    <property type="project" value="TreeGrafter"/>
</dbReference>
<dbReference type="FunFam" id="3.40.50.10490:FF:000016">
    <property type="entry name" value="Glucose-6-phosphate isomerase"/>
    <property type="match status" value="1"/>
</dbReference>
<sequence length="409" mass="46459">MLLVDIFLDKYIKKSDYQNHEAKFEFAHNLLKNRNGPGSDMLGWINCFENFDCQNIFDFAETIYNKAELIVIIGIGGSYMGTKMALDFLKPVGGPEVCFAGNILDSEYVCDILKKCEDKNTYLIVVSKSGKTLETSVCTEIFVDIIKKKYGAESKNRIIIITDKYKGDLRKQADEFDYKSFEIPSNIGGRFSFFTAASLVPLSLTGVNIKKIIDGALDFKNSRQKNEMSFKYSVIRNILYEKGKKIEILAGFNLRILGFFEWWKQLFGESEGKEGKGIFPASAIFSTDLHSLGQYIQEGSKILFETFIFNENSISDFKLPNGCYGNIRLKNKSMQYLNSKIFEATVLAHSKADIPCFVIKIKEFSEFELGNLILFFEQSCALSAYMLGVNPFNQDGVEKYKNEITNLIN</sequence>
<dbReference type="GO" id="GO:0097367">
    <property type="term" value="F:carbohydrate derivative binding"/>
    <property type="evidence" value="ECO:0007669"/>
    <property type="project" value="InterPro"/>
</dbReference>
<evidence type="ECO:0000256" key="2">
    <source>
        <dbReference type="ARBA" id="ARBA00006604"/>
    </source>
</evidence>
<dbReference type="GO" id="GO:0006096">
    <property type="term" value="P:glycolytic process"/>
    <property type="evidence" value="ECO:0007669"/>
    <property type="project" value="UniProtKB-KW"/>
</dbReference>
<dbReference type="Gene3D" id="3.40.50.10490">
    <property type="entry name" value="Glucose-6-phosphate isomerase like protein, domain 1"/>
    <property type="match status" value="2"/>
</dbReference>
<comment type="catalytic activity">
    <reaction evidence="8 9">
        <text>alpha-D-glucose 6-phosphate = beta-D-fructose 6-phosphate</text>
        <dbReference type="Rhea" id="RHEA:11816"/>
        <dbReference type="ChEBI" id="CHEBI:57634"/>
        <dbReference type="ChEBI" id="CHEBI:58225"/>
        <dbReference type="EC" id="5.3.1.9"/>
    </reaction>
</comment>
<gene>
    <name evidence="10" type="ORF">CfP315_0642</name>
</gene>
<dbReference type="InterPro" id="IPR018189">
    <property type="entry name" value="Phosphoglucose_isomerase_CS"/>
</dbReference>
<organism evidence="10">
    <name type="scientific">Candidatus Improbicoccus pseudotrichonymphae</name>
    <dbReference type="NCBI Taxonomy" id="3033792"/>
    <lineage>
        <taxon>Bacteria</taxon>
        <taxon>Bacillati</taxon>
        <taxon>Bacillota</taxon>
        <taxon>Clostridia</taxon>
        <taxon>Candidatus Improbicoccus</taxon>
    </lineage>
</organism>
<keyword evidence="5" id="KW-0963">Cytoplasm</keyword>
<dbReference type="PRINTS" id="PR00662">
    <property type="entry name" value="G6PISOMERASE"/>
</dbReference>
<dbReference type="PANTHER" id="PTHR11469">
    <property type="entry name" value="GLUCOSE-6-PHOSPHATE ISOMERASE"/>
    <property type="match status" value="1"/>
</dbReference>
<name>A0AA48IH15_9FIRM</name>
<comment type="pathway">
    <text evidence="1 9">Carbohydrate degradation; glycolysis; D-glyceraldehyde 3-phosphate and glycerone phosphate from D-glucose: step 2/4.</text>
</comment>
<dbReference type="KEGG" id="ips:CfP315_0642"/>
<dbReference type="GO" id="GO:0051156">
    <property type="term" value="P:glucose 6-phosphate metabolic process"/>
    <property type="evidence" value="ECO:0007669"/>
    <property type="project" value="TreeGrafter"/>
</dbReference>
<keyword evidence="4 9" id="KW-0312">Gluconeogenesis</keyword>
<evidence type="ECO:0000256" key="8">
    <source>
        <dbReference type="ARBA" id="ARBA00029321"/>
    </source>
</evidence>
<evidence type="ECO:0000256" key="7">
    <source>
        <dbReference type="ARBA" id="ARBA00023235"/>
    </source>
</evidence>
<keyword evidence="7 9" id="KW-0413">Isomerase</keyword>
<dbReference type="PROSITE" id="PS00765">
    <property type="entry name" value="P_GLUCOSE_ISOMERASE_1"/>
    <property type="match status" value="1"/>
</dbReference>
<dbReference type="EMBL" id="AP027924">
    <property type="protein sequence ID" value="BED92065.1"/>
    <property type="molecule type" value="Genomic_DNA"/>
</dbReference>
<evidence type="ECO:0000256" key="1">
    <source>
        <dbReference type="ARBA" id="ARBA00004926"/>
    </source>
</evidence>
<proteinExistence type="inferred from homology"/>